<dbReference type="RefSeq" id="XP_024586101.1">
    <property type="nucleotide sequence ID" value="XM_024720953.1"/>
</dbReference>
<keyword evidence="1" id="KW-0433">Leucine-rich repeat</keyword>
<dbReference type="STRING" id="4781.A0A0P1B7C0"/>
<feature type="compositionally biased region" description="Low complexity" evidence="4">
    <location>
        <begin position="373"/>
        <end position="387"/>
    </location>
</feature>
<dbReference type="OrthoDB" id="7451790at2759"/>
<dbReference type="PANTHER" id="PTHR46652">
    <property type="entry name" value="LEUCINE-RICH REPEAT AND IQ DOMAIN-CONTAINING PROTEIN 1-RELATED"/>
    <property type="match status" value="1"/>
</dbReference>
<evidence type="ECO:0000256" key="3">
    <source>
        <dbReference type="SAM" id="Coils"/>
    </source>
</evidence>
<keyword evidence="3" id="KW-0175">Coiled coil</keyword>
<proteinExistence type="predicted"/>
<protein>
    <submittedName>
        <fullName evidence="5">Protein phosphatase 1, regulatory subunit, and related proteins</fullName>
    </submittedName>
</protein>
<name>A0A0P1B7C0_PLAHL</name>
<keyword evidence="6" id="KW-1185">Reference proteome</keyword>
<dbReference type="InterPro" id="IPR025875">
    <property type="entry name" value="Leu-rich_rpt_4"/>
</dbReference>
<organism evidence="5 6">
    <name type="scientific">Plasmopara halstedii</name>
    <name type="common">Downy mildew of sunflower</name>
    <dbReference type="NCBI Taxonomy" id="4781"/>
    <lineage>
        <taxon>Eukaryota</taxon>
        <taxon>Sar</taxon>
        <taxon>Stramenopiles</taxon>
        <taxon>Oomycota</taxon>
        <taxon>Peronosporomycetes</taxon>
        <taxon>Peronosporales</taxon>
        <taxon>Peronosporaceae</taxon>
        <taxon>Plasmopara</taxon>
    </lineage>
</organism>
<evidence type="ECO:0000313" key="5">
    <source>
        <dbReference type="EMBL" id="CEG49732.1"/>
    </source>
</evidence>
<dbReference type="InterPro" id="IPR050836">
    <property type="entry name" value="SDS22/Internalin_LRR"/>
</dbReference>
<evidence type="ECO:0000256" key="1">
    <source>
        <dbReference type="ARBA" id="ARBA00022614"/>
    </source>
</evidence>
<dbReference type="PROSITE" id="PS51450">
    <property type="entry name" value="LRR"/>
    <property type="match status" value="4"/>
</dbReference>
<evidence type="ECO:0000256" key="4">
    <source>
        <dbReference type="SAM" id="MobiDB-lite"/>
    </source>
</evidence>
<dbReference type="OMA" id="TMRKYMK"/>
<sequence length="478" mass="53787">MESFDLSRQNIVQLKQIPEDIRRQIEDGNDAEYALDLSVNRLHRIDEIGVFEHVSQLDLSENQLDNLNGLQILRCLKSVDLSRNCVTSIEMLASLPALQILKVAENSLTTINSLRLFPGLRVVDASYNRITKWPLLAGLHLLESLDLSDNLLGSLTPSNSGSLFPANLRRLSIARNQIHQICGIACLGLHLKSLVFLDFHENPVVLEIERSGGQLERLFAAFFPKLHQSSDGGLIMSRQRHEKLALHPHFSSELMRTVLEGHEEPLIKYLVTGRLISYNKSTDSSGEILSFQCEDRPLSERNQQKSSSSNTLEDQCNYSFFPDSTLTVWKPIQGERKTQLCGFTSARSVLGKEKMVRWGEESVLPMNSQNACSLSSTTPSRSSNLASTEPLNSSSLRGDESDVVRKLAHQVNTMRKYMKIWIKREKMCKKKPLAAFGATGFACQIDRQTIEIDQLKSQVETLRNLVIALADSRKQEKV</sequence>
<keyword evidence="2" id="KW-0677">Repeat</keyword>
<dbReference type="PANTHER" id="PTHR46652:SF3">
    <property type="entry name" value="LEUCINE-RICH REPEAT-CONTAINING PROTEIN 9"/>
    <property type="match status" value="1"/>
</dbReference>
<dbReference type="AlphaFoldDB" id="A0A0P1B7C0"/>
<dbReference type="Proteomes" id="UP000054928">
    <property type="component" value="Unassembled WGS sequence"/>
</dbReference>
<evidence type="ECO:0000256" key="2">
    <source>
        <dbReference type="ARBA" id="ARBA00022737"/>
    </source>
</evidence>
<feature type="coiled-coil region" evidence="3">
    <location>
        <begin position="445"/>
        <end position="472"/>
    </location>
</feature>
<dbReference type="SUPFAM" id="SSF52058">
    <property type="entry name" value="L domain-like"/>
    <property type="match status" value="1"/>
</dbReference>
<dbReference type="EMBL" id="CCYD01003090">
    <property type="protein sequence ID" value="CEG49732.1"/>
    <property type="molecule type" value="Genomic_DNA"/>
</dbReference>
<feature type="region of interest" description="Disordered" evidence="4">
    <location>
        <begin position="369"/>
        <end position="399"/>
    </location>
</feature>
<dbReference type="InterPro" id="IPR032675">
    <property type="entry name" value="LRR_dom_sf"/>
</dbReference>
<dbReference type="GeneID" id="36402537"/>
<dbReference type="Pfam" id="PF12799">
    <property type="entry name" value="LRR_4"/>
    <property type="match status" value="1"/>
</dbReference>
<evidence type="ECO:0000313" key="6">
    <source>
        <dbReference type="Proteomes" id="UP000054928"/>
    </source>
</evidence>
<accession>A0A0P1B7C0</accession>
<dbReference type="InterPro" id="IPR001611">
    <property type="entry name" value="Leu-rich_rpt"/>
</dbReference>
<dbReference type="Gene3D" id="3.80.10.10">
    <property type="entry name" value="Ribonuclease Inhibitor"/>
    <property type="match status" value="2"/>
</dbReference>
<reference evidence="6" key="1">
    <citation type="submission" date="2014-09" db="EMBL/GenBank/DDBJ databases">
        <authorList>
            <person name="Sharma Rahul"/>
            <person name="Thines Marco"/>
        </authorList>
    </citation>
    <scope>NUCLEOTIDE SEQUENCE [LARGE SCALE GENOMIC DNA]</scope>
</reference>